<accession>A0ABD3PFL0</accession>
<dbReference type="SUPFAM" id="SSF57938">
    <property type="entry name" value="DnaJ/Hsp40 cysteine-rich domain"/>
    <property type="match status" value="1"/>
</dbReference>
<sequence>MNEALEAGKRAGVDVEALYKKYTGTGQSKLAEARIDRQNDRKDRPPPLKEFCRRCSGMGLIKEHYNHQVKDVNCTGCDGEGFK</sequence>
<gene>
    <name evidence="1" type="ORF">ACHAWO_006703</name>
</gene>
<evidence type="ECO:0000313" key="2">
    <source>
        <dbReference type="Proteomes" id="UP001530400"/>
    </source>
</evidence>
<name>A0ABD3PFL0_9STRA</name>
<evidence type="ECO:0008006" key="3">
    <source>
        <dbReference type="Google" id="ProtNLM"/>
    </source>
</evidence>
<proteinExistence type="predicted"/>
<evidence type="ECO:0000313" key="1">
    <source>
        <dbReference type="EMBL" id="KAL3786081.1"/>
    </source>
</evidence>
<dbReference type="EMBL" id="JALLPJ020000666">
    <property type="protein sequence ID" value="KAL3786081.1"/>
    <property type="molecule type" value="Genomic_DNA"/>
</dbReference>
<comment type="caution">
    <text evidence="1">The sequence shown here is derived from an EMBL/GenBank/DDBJ whole genome shotgun (WGS) entry which is preliminary data.</text>
</comment>
<keyword evidence="2" id="KW-1185">Reference proteome</keyword>
<dbReference type="InterPro" id="IPR036410">
    <property type="entry name" value="HSP_DnaJ_Cys-rich_dom_sf"/>
</dbReference>
<organism evidence="1 2">
    <name type="scientific">Cyclotella atomus</name>
    <dbReference type="NCBI Taxonomy" id="382360"/>
    <lineage>
        <taxon>Eukaryota</taxon>
        <taxon>Sar</taxon>
        <taxon>Stramenopiles</taxon>
        <taxon>Ochrophyta</taxon>
        <taxon>Bacillariophyta</taxon>
        <taxon>Coscinodiscophyceae</taxon>
        <taxon>Thalassiosirophycidae</taxon>
        <taxon>Stephanodiscales</taxon>
        <taxon>Stephanodiscaceae</taxon>
        <taxon>Cyclotella</taxon>
    </lineage>
</organism>
<dbReference type="AlphaFoldDB" id="A0ABD3PFL0"/>
<protein>
    <recommendedName>
        <fullName evidence="3">Chaperone protein DnaJ</fullName>
    </recommendedName>
</protein>
<dbReference type="Proteomes" id="UP001530400">
    <property type="component" value="Unassembled WGS sequence"/>
</dbReference>
<reference evidence="1 2" key="1">
    <citation type="submission" date="2024-10" db="EMBL/GenBank/DDBJ databases">
        <title>Updated reference genomes for cyclostephanoid diatoms.</title>
        <authorList>
            <person name="Roberts W.R."/>
            <person name="Alverson A.J."/>
        </authorList>
    </citation>
    <scope>NUCLEOTIDE SEQUENCE [LARGE SCALE GENOMIC DNA]</scope>
    <source>
        <strain evidence="1 2">AJA010-31</strain>
    </source>
</reference>